<reference evidence="2 4" key="2">
    <citation type="submission" date="2019-11" db="EMBL/GenBank/DDBJ databases">
        <title>Multidrug-resistant Acinetobacter baumannii moving toward extensively drug-resistant over fifteen years in South of Brazil.</title>
        <authorList>
            <person name="Fedrigo N.H."/>
            <person name="Cerdeira L."/>
            <person name="Fuga B."/>
            <person name="Marini P.V.B."/>
            <person name="Shinohara D.R."/>
            <person name="Carrara-Marroni F.E."/>
            <person name="Lincopan N."/>
            <person name="Tognim M.C.B."/>
        </authorList>
    </citation>
    <scope>NUCLEOTIDE SEQUENCE [LARGE SCALE GENOMIC DNA]</scope>
    <source>
        <strain evidence="2 4">Ac576</strain>
    </source>
</reference>
<dbReference type="Proteomes" id="UP000076296">
    <property type="component" value="Unassembled WGS sequence"/>
</dbReference>
<comment type="caution">
    <text evidence="2">The sequence shown here is derived from an EMBL/GenBank/DDBJ whole genome shotgun (WGS) entry which is preliminary data.</text>
</comment>
<gene>
    <name evidence="2" type="ORF">GNY86_19045</name>
    <name evidence="1" type="ORF">LV35_03864</name>
</gene>
<dbReference type="EMBL" id="WPIP01000248">
    <property type="protein sequence ID" value="MVM93635.1"/>
    <property type="molecule type" value="Genomic_DNA"/>
</dbReference>
<evidence type="ECO:0000313" key="4">
    <source>
        <dbReference type="Proteomes" id="UP000439424"/>
    </source>
</evidence>
<evidence type="ECO:0000313" key="2">
    <source>
        <dbReference type="EMBL" id="MVM93635.1"/>
    </source>
</evidence>
<organism evidence="2 4">
    <name type="scientific">Acinetobacter baumannii</name>
    <dbReference type="NCBI Taxonomy" id="470"/>
    <lineage>
        <taxon>Bacteria</taxon>
        <taxon>Pseudomonadati</taxon>
        <taxon>Pseudomonadota</taxon>
        <taxon>Gammaproteobacteria</taxon>
        <taxon>Moraxellales</taxon>
        <taxon>Moraxellaceae</taxon>
        <taxon>Acinetobacter</taxon>
        <taxon>Acinetobacter calcoaceticus/baumannii complex</taxon>
    </lineage>
</organism>
<evidence type="ECO:0000313" key="3">
    <source>
        <dbReference type="Proteomes" id="UP000076296"/>
    </source>
</evidence>
<protein>
    <submittedName>
        <fullName evidence="2">Uncharacterized protein</fullName>
    </submittedName>
</protein>
<sequence length="100" mass="10751">MIESNFQSRMGIEIKRTDKKTFFKVSSRIWFICSGVTLLTSSHFIGGVETVGGGGLGFLELSTPSTLTNGGVQTIGGVGLLGPWSFPHFQHFSLALESVN</sequence>
<proteinExistence type="predicted"/>
<dbReference type="AlphaFoldDB" id="A0A154DSW1"/>
<evidence type="ECO:0000313" key="1">
    <source>
        <dbReference type="EMBL" id="KZA11060.1"/>
    </source>
</evidence>
<dbReference type="Proteomes" id="UP000439424">
    <property type="component" value="Unassembled WGS sequence"/>
</dbReference>
<accession>A0A154DSW1</accession>
<dbReference type="RefSeq" id="WP_004736136.1">
    <property type="nucleotide sequence ID" value="NZ_CAXYOB010000003.1"/>
</dbReference>
<dbReference type="EMBL" id="LRDT01000057">
    <property type="protein sequence ID" value="KZA11060.1"/>
    <property type="molecule type" value="Genomic_DNA"/>
</dbReference>
<name>A0A154DSW1_ACIBA</name>
<reference evidence="1 3" key="1">
    <citation type="submission" date="2016-01" db="EMBL/GenBank/DDBJ databases">
        <title>Draft sequences of Acinetobacter baumannii isolates from wounded military personnel.</title>
        <authorList>
            <person name="Arivett B.A."/>
            <person name="Fiester S.E."/>
            <person name="Ream D.C."/>
            <person name="Actis L.A."/>
        </authorList>
    </citation>
    <scope>NUCLEOTIDE SEQUENCE [LARGE SCALE GENOMIC DNA]</scope>
    <source>
        <strain evidence="1 3">AB2828</strain>
    </source>
</reference>